<name>A0A316U0V5_9BASI</name>
<sequence>MHTSCDICYRPMVEPAEFNPKGAEKLCISCLYREYSSPRTRLEEVQQLHLNDMQALSSMKVYQFTDQAMFRSLMMYPVGYNEGELYRNPDDFGGNLIGATVSICPNLEVLKVTNTAIPVTEGLAHHLRDWCVKLREFTYLGKAFDTTAMATLLLDLDTLETLHVSGLKTCECQGEEAFKRAIEKLGKALRGHQKLTNLSFTACRALRIENGRLLNILGAPILEEDEEMTDAAAPASTEALKYGDLKLNSLEFRRCPVPGQALAIYLSSPPAAHLKHLYIGGCKSVKARDLSEAVVKDAEGLIASDEPLEVEIDGYLMSKNFFKGLQHRITRLRIFEPNYAQYCTLTSSIEKGYLPRLTSIVILPAQEDLALWGVRYLRFNGTRFVYSSVWSPDHLARYARKHMGVEEGEEAAFHPRWGHLKEGLQKWISWAGSNAEVSVGDDAWQEMRENQARLGYWKSQGEWEALDLQKFGEPRRSESPSVDRHSVAERRRERRHSPFPCKECRKAK</sequence>
<feature type="compositionally biased region" description="Basic and acidic residues" evidence="1">
    <location>
        <begin position="470"/>
        <end position="491"/>
    </location>
</feature>
<evidence type="ECO:0000313" key="2">
    <source>
        <dbReference type="EMBL" id="PWN19039.1"/>
    </source>
</evidence>
<feature type="region of interest" description="Disordered" evidence="1">
    <location>
        <begin position="469"/>
        <end position="508"/>
    </location>
</feature>
<dbReference type="GeneID" id="37017110"/>
<evidence type="ECO:0000256" key="1">
    <source>
        <dbReference type="SAM" id="MobiDB-lite"/>
    </source>
</evidence>
<accession>A0A316U0V5</accession>
<organism evidence="2 3">
    <name type="scientific">Pseudomicrostroma glucosiphilum</name>
    <dbReference type="NCBI Taxonomy" id="1684307"/>
    <lineage>
        <taxon>Eukaryota</taxon>
        <taxon>Fungi</taxon>
        <taxon>Dikarya</taxon>
        <taxon>Basidiomycota</taxon>
        <taxon>Ustilaginomycotina</taxon>
        <taxon>Exobasidiomycetes</taxon>
        <taxon>Microstromatales</taxon>
        <taxon>Microstromatales incertae sedis</taxon>
        <taxon>Pseudomicrostroma</taxon>
    </lineage>
</organism>
<dbReference type="Proteomes" id="UP000245942">
    <property type="component" value="Unassembled WGS sequence"/>
</dbReference>
<dbReference type="OrthoDB" id="3336117at2759"/>
<keyword evidence="3" id="KW-1185">Reference proteome</keyword>
<dbReference type="EMBL" id="KZ819333">
    <property type="protein sequence ID" value="PWN19039.1"/>
    <property type="molecule type" value="Genomic_DNA"/>
</dbReference>
<reference evidence="2 3" key="1">
    <citation type="journal article" date="2018" name="Mol. Biol. Evol.">
        <title>Broad Genomic Sampling Reveals a Smut Pathogenic Ancestry of the Fungal Clade Ustilaginomycotina.</title>
        <authorList>
            <person name="Kijpornyongpan T."/>
            <person name="Mondo S.J."/>
            <person name="Barry K."/>
            <person name="Sandor L."/>
            <person name="Lee J."/>
            <person name="Lipzen A."/>
            <person name="Pangilinan J."/>
            <person name="LaButti K."/>
            <person name="Hainaut M."/>
            <person name="Henrissat B."/>
            <person name="Grigoriev I.V."/>
            <person name="Spatafora J.W."/>
            <person name="Aime M.C."/>
        </authorList>
    </citation>
    <scope>NUCLEOTIDE SEQUENCE [LARGE SCALE GENOMIC DNA]</scope>
    <source>
        <strain evidence="2 3">MCA 4718</strain>
    </source>
</reference>
<dbReference type="InterPro" id="IPR032675">
    <property type="entry name" value="LRR_dom_sf"/>
</dbReference>
<evidence type="ECO:0008006" key="4">
    <source>
        <dbReference type="Google" id="ProtNLM"/>
    </source>
</evidence>
<protein>
    <recommendedName>
        <fullName evidence="4">RNI-like protein</fullName>
    </recommendedName>
</protein>
<proteinExistence type="predicted"/>
<dbReference type="SUPFAM" id="SSF52047">
    <property type="entry name" value="RNI-like"/>
    <property type="match status" value="1"/>
</dbReference>
<dbReference type="AlphaFoldDB" id="A0A316U0V5"/>
<dbReference type="Gene3D" id="3.80.10.10">
    <property type="entry name" value="Ribonuclease Inhibitor"/>
    <property type="match status" value="1"/>
</dbReference>
<gene>
    <name evidence="2" type="ORF">BCV69DRAFT_58936</name>
</gene>
<dbReference type="RefSeq" id="XP_025346199.1">
    <property type="nucleotide sequence ID" value="XM_025495376.1"/>
</dbReference>
<evidence type="ECO:0000313" key="3">
    <source>
        <dbReference type="Proteomes" id="UP000245942"/>
    </source>
</evidence>